<dbReference type="Proteomes" id="UP001054945">
    <property type="component" value="Unassembled WGS sequence"/>
</dbReference>
<accession>A0AAV4WLY3</accession>
<comment type="similarity">
    <text evidence="2">Belongs to the serine protease inhibitor-like (TIL domain-containing) family.</text>
</comment>
<evidence type="ECO:0000256" key="8">
    <source>
        <dbReference type="ARBA" id="ARBA00023157"/>
    </source>
</evidence>
<dbReference type="CDD" id="cd00109">
    <property type="entry name" value="Kunitz-type"/>
    <property type="match status" value="4"/>
</dbReference>
<dbReference type="FunFam" id="4.10.410.10:FF:000020">
    <property type="entry name" value="Collagen, type VI, alpha 3"/>
    <property type="match status" value="4"/>
</dbReference>
<organism evidence="12 13">
    <name type="scientific">Caerostris extrusa</name>
    <name type="common">Bark spider</name>
    <name type="synonym">Caerostris bankana</name>
    <dbReference type="NCBI Taxonomy" id="172846"/>
    <lineage>
        <taxon>Eukaryota</taxon>
        <taxon>Metazoa</taxon>
        <taxon>Ecdysozoa</taxon>
        <taxon>Arthropoda</taxon>
        <taxon>Chelicerata</taxon>
        <taxon>Arachnida</taxon>
        <taxon>Araneae</taxon>
        <taxon>Araneomorphae</taxon>
        <taxon>Entelegynae</taxon>
        <taxon>Araneoidea</taxon>
        <taxon>Araneidae</taxon>
        <taxon>Caerostris</taxon>
    </lineage>
</organism>
<feature type="domain" description="BPTI/Kunitz inhibitor" evidence="11">
    <location>
        <begin position="205"/>
        <end position="255"/>
    </location>
</feature>
<comment type="subcellular location">
    <subcellularLocation>
        <location evidence="1">Secreted</location>
    </subcellularLocation>
</comment>
<gene>
    <name evidence="12" type="primary">Ppn</name>
    <name evidence="12" type="ORF">CEXT_49031</name>
</gene>
<keyword evidence="9" id="KW-0325">Glycoprotein</keyword>
<dbReference type="PANTHER" id="PTHR46676">
    <property type="entry name" value="PROTEIN AMBP"/>
    <property type="match status" value="1"/>
</dbReference>
<feature type="domain" description="BPTI/Kunitz inhibitor" evidence="11">
    <location>
        <begin position="142"/>
        <end position="192"/>
    </location>
</feature>
<name>A0AAV4WLY3_CAEEX</name>
<evidence type="ECO:0000313" key="13">
    <source>
        <dbReference type="Proteomes" id="UP001054945"/>
    </source>
</evidence>
<dbReference type="InterPro" id="IPR029856">
    <property type="entry name" value="AMBP"/>
</dbReference>
<keyword evidence="13" id="KW-1185">Reference proteome</keyword>
<feature type="chain" id="PRO_5043999974" evidence="10">
    <location>
        <begin position="19"/>
        <end position="388"/>
    </location>
</feature>
<dbReference type="Gene3D" id="2.10.25.10">
    <property type="entry name" value="Laminin"/>
    <property type="match status" value="2"/>
</dbReference>
<dbReference type="Pfam" id="PF00014">
    <property type="entry name" value="Kunitz_BPTI"/>
    <property type="match status" value="4"/>
</dbReference>
<evidence type="ECO:0000256" key="1">
    <source>
        <dbReference type="ARBA" id="ARBA00004613"/>
    </source>
</evidence>
<dbReference type="Gene3D" id="4.10.410.10">
    <property type="entry name" value="Pancreatic trypsin inhibitor Kunitz domain"/>
    <property type="match status" value="4"/>
</dbReference>
<dbReference type="InterPro" id="IPR036880">
    <property type="entry name" value="Kunitz_BPTI_sf"/>
</dbReference>
<keyword evidence="7" id="KW-0722">Serine protease inhibitor</keyword>
<evidence type="ECO:0000256" key="9">
    <source>
        <dbReference type="ARBA" id="ARBA00023180"/>
    </source>
</evidence>
<dbReference type="GO" id="GO:0005576">
    <property type="term" value="C:extracellular region"/>
    <property type="evidence" value="ECO:0007669"/>
    <property type="project" value="UniProtKB-SubCell"/>
</dbReference>
<evidence type="ECO:0000256" key="3">
    <source>
        <dbReference type="ARBA" id="ARBA00022525"/>
    </source>
</evidence>
<protein>
    <submittedName>
        <fullName evidence="12">Papilin</fullName>
    </submittedName>
</protein>
<dbReference type="Pfam" id="PF01826">
    <property type="entry name" value="TIL"/>
    <property type="match status" value="2"/>
</dbReference>
<evidence type="ECO:0000259" key="11">
    <source>
        <dbReference type="PROSITE" id="PS50279"/>
    </source>
</evidence>
<keyword evidence="3" id="KW-0964">Secreted</keyword>
<feature type="domain" description="BPTI/Kunitz inhibitor" evidence="11">
    <location>
        <begin position="84"/>
        <end position="134"/>
    </location>
</feature>
<dbReference type="InterPro" id="IPR020901">
    <property type="entry name" value="Prtase_inh_Kunz-CS"/>
</dbReference>
<feature type="domain" description="BPTI/Kunitz inhibitor" evidence="11">
    <location>
        <begin position="26"/>
        <end position="76"/>
    </location>
</feature>
<evidence type="ECO:0000256" key="6">
    <source>
        <dbReference type="ARBA" id="ARBA00022737"/>
    </source>
</evidence>
<dbReference type="InterPro" id="IPR036084">
    <property type="entry name" value="Ser_inhib-like_sf"/>
</dbReference>
<keyword evidence="5 10" id="KW-0732">Signal</keyword>
<dbReference type="PROSITE" id="PS50279">
    <property type="entry name" value="BPTI_KUNITZ_2"/>
    <property type="match status" value="4"/>
</dbReference>
<evidence type="ECO:0000256" key="2">
    <source>
        <dbReference type="ARBA" id="ARBA00007611"/>
    </source>
</evidence>
<sequence length="388" mass="43197">MKLLLFLCFAGTFALFEARTEVERNCHDEPDGGKCRGYFSMWYYDESCMDCKEFVYGGCGGNGNRYGSKAECLKSCAPEEESNCHEEPDVGMCFGNFHMWYYDESCMDCKEFVYGGCGGNGNRYGSKAECLKSCAPEEESNCHEEPDVGMCFGNFHMWYYDESCMDCKEFVYGGCGGNGNRYGSKAECLKSCAPKPQEPNPRDTCDLPAETGRCRGHFRRFHFDKASGQCKSFVYGGCGGNANNFKTEDECNRACCNHNDEVCPPNSKYQPCGTACPRTCENYKNPPKACVLMCNPGCHCDEGYVKTKDGKCVLPQNCPGKEVCGENERYSHCGTACPLTCDNYDNPPQICTLQCKIGCECKEGFVRNADGKCVLPKECPRCGEYIQL</sequence>
<evidence type="ECO:0000313" key="12">
    <source>
        <dbReference type="EMBL" id="GIY83333.1"/>
    </source>
</evidence>
<keyword evidence="4" id="KW-0646">Protease inhibitor</keyword>
<proteinExistence type="inferred from homology"/>
<dbReference type="SMART" id="SM00131">
    <property type="entry name" value="KU"/>
    <property type="match status" value="4"/>
</dbReference>
<keyword evidence="6" id="KW-0677">Repeat</keyword>
<dbReference type="AlphaFoldDB" id="A0AAV4WLY3"/>
<dbReference type="PANTHER" id="PTHR46676:SF1">
    <property type="entry name" value="PROTEIN AMBP"/>
    <property type="match status" value="1"/>
</dbReference>
<comment type="caution">
    <text evidence="12">The sequence shown here is derived from an EMBL/GenBank/DDBJ whole genome shotgun (WGS) entry which is preliminary data.</text>
</comment>
<dbReference type="EMBL" id="BPLR01016368">
    <property type="protein sequence ID" value="GIY83333.1"/>
    <property type="molecule type" value="Genomic_DNA"/>
</dbReference>
<dbReference type="InterPro" id="IPR002919">
    <property type="entry name" value="TIL_dom"/>
</dbReference>
<dbReference type="SUPFAM" id="SSF57362">
    <property type="entry name" value="BPTI-like"/>
    <property type="match status" value="4"/>
</dbReference>
<dbReference type="InterPro" id="IPR002223">
    <property type="entry name" value="Kunitz_BPTI"/>
</dbReference>
<reference evidence="12 13" key="1">
    <citation type="submission" date="2021-06" db="EMBL/GenBank/DDBJ databases">
        <title>Caerostris extrusa draft genome.</title>
        <authorList>
            <person name="Kono N."/>
            <person name="Arakawa K."/>
        </authorList>
    </citation>
    <scope>NUCLEOTIDE SEQUENCE [LARGE SCALE GENOMIC DNA]</scope>
</reference>
<feature type="signal peptide" evidence="10">
    <location>
        <begin position="1"/>
        <end position="18"/>
    </location>
</feature>
<dbReference type="GO" id="GO:0004867">
    <property type="term" value="F:serine-type endopeptidase inhibitor activity"/>
    <property type="evidence" value="ECO:0007669"/>
    <property type="project" value="UniProtKB-KW"/>
</dbReference>
<evidence type="ECO:0000256" key="5">
    <source>
        <dbReference type="ARBA" id="ARBA00022729"/>
    </source>
</evidence>
<evidence type="ECO:0000256" key="7">
    <source>
        <dbReference type="ARBA" id="ARBA00022900"/>
    </source>
</evidence>
<evidence type="ECO:0000256" key="10">
    <source>
        <dbReference type="SAM" id="SignalP"/>
    </source>
</evidence>
<dbReference type="SUPFAM" id="SSF57567">
    <property type="entry name" value="Serine protease inhibitors"/>
    <property type="match status" value="2"/>
</dbReference>
<keyword evidence="8" id="KW-1015">Disulfide bond</keyword>
<dbReference type="FunFam" id="2.10.25.10:FF:000055">
    <property type="entry name" value="alpha-tectorin isoform X1"/>
    <property type="match status" value="1"/>
</dbReference>
<dbReference type="CDD" id="cd19941">
    <property type="entry name" value="TIL"/>
    <property type="match status" value="2"/>
</dbReference>
<dbReference type="PRINTS" id="PR00759">
    <property type="entry name" value="BASICPTASE"/>
</dbReference>
<dbReference type="PROSITE" id="PS00280">
    <property type="entry name" value="BPTI_KUNITZ_1"/>
    <property type="match status" value="2"/>
</dbReference>
<evidence type="ECO:0000256" key="4">
    <source>
        <dbReference type="ARBA" id="ARBA00022690"/>
    </source>
</evidence>